<evidence type="ECO:0000313" key="4">
    <source>
        <dbReference type="EMBL" id="UWZ82453.1"/>
    </source>
</evidence>
<evidence type="ECO:0000313" key="5">
    <source>
        <dbReference type="Proteomes" id="UP001059380"/>
    </source>
</evidence>
<dbReference type="CDD" id="cd16352">
    <property type="entry name" value="CheD"/>
    <property type="match status" value="1"/>
</dbReference>
<reference evidence="4" key="1">
    <citation type="submission" date="2021-04" db="EMBL/GenBank/DDBJ databases">
        <title>Phylogenetic analysis of Acidobacteriaceae.</title>
        <authorList>
            <person name="Qiu L."/>
            <person name="Zhang Q."/>
        </authorList>
    </citation>
    <scope>NUCLEOTIDE SEQUENCE</scope>
    <source>
        <strain evidence="4">DSM 25168</strain>
    </source>
</reference>
<dbReference type="InterPro" id="IPR005659">
    <property type="entry name" value="Chemorcpt_Glu_NH3ase_CheD"/>
</dbReference>
<dbReference type="HAMAP" id="MF_01440">
    <property type="entry name" value="CheD"/>
    <property type="match status" value="1"/>
</dbReference>
<comment type="similarity">
    <text evidence="3">Belongs to the CheD family.</text>
</comment>
<evidence type="ECO:0000256" key="2">
    <source>
        <dbReference type="ARBA" id="ARBA00022801"/>
    </source>
</evidence>
<proteinExistence type="inferred from homology"/>
<dbReference type="SUPFAM" id="SSF64438">
    <property type="entry name" value="CNF1/YfiH-like putative cysteine hydrolases"/>
    <property type="match status" value="1"/>
</dbReference>
<keyword evidence="1 3" id="KW-0145">Chemotaxis</keyword>
<comment type="catalytic activity">
    <reaction evidence="3">
        <text>L-glutaminyl-[protein] + H2O = L-glutamyl-[protein] + NH4(+)</text>
        <dbReference type="Rhea" id="RHEA:16441"/>
        <dbReference type="Rhea" id="RHEA-COMP:10207"/>
        <dbReference type="Rhea" id="RHEA-COMP:10208"/>
        <dbReference type="ChEBI" id="CHEBI:15377"/>
        <dbReference type="ChEBI" id="CHEBI:28938"/>
        <dbReference type="ChEBI" id="CHEBI:29973"/>
        <dbReference type="ChEBI" id="CHEBI:30011"/>
        <dbReference type="EC" id="3.5.1.44"/>
    </reaction>
</comment>
<dbReference type="Gene3D" id="3.30.1330.200">
    <property type="match status" value="1"/>
</dbReference>
<protein>
    <recommendedName>
        <fullName evidence="3">Probable chemoreceptor glutamine deamidase CheD</fullName>
        <ecNumber evidence="3">3.5.1.44</ecNumber>
    </recommendedName>
</protein>
<keyword evidence="2 3" id="KW-0378">Hydrolase</keyword>
<sequence>MADSDRSTSEIYVQPGESHLVEGPAILRTLLGSCVGITFLVPRLEIGALCHPMLPRCPADKVRTIDVHAGRRYVDFAIREMARRLDSHGATRVETIVKIFGGNDVLSVNSDACRPTVGMLNRDSAIRVLEEEGYSISASCLGRSTGMHLTFHTQTGEVLVRRLDTSGSLTPQKALPDIRRHGRTR</sequence>
<dbReference type="GO" id="GO:0050568">
    <property type="term" value="F:protein-glutamine glutaminase activity"/>
    <property type="evidence" value="ECO:0007669"/>
    <property type="project" value="UniProtKB-UniRule"/>
</dbReference>
<dbReference type="Proteomes" id="UP001059380">
    <property type="component" value="Chromosome"/>
</dbReference>
<comment type="function">
    <text evidence="3">Probably deamidates glutamine residues to glutamate on methyl-accepting chemotaxis receptors (MCPs), playing an important role in chemotaxis.</text>
</comment>
<organism evidence="4 5">
    <name type="scientific">Occallatibacter riparius</name>
    <dbReference type="NCBI Taxonomy" id="1002689"/>
    <lineage>
        <taxon>Bacteria</taxon>
        <taxon>Pseudomonadati</taxon>
        <taxon>Acidobacteriota</taxon>
        <taxon>Terriglobia</taxon>
        <taxon>Terriglobales</taxon>
        <taxon>Acidobacteriaceae</taxon>
        <taxon>Occallatibacter</taxon>
    </lineage>
</organism>
<dbReference type="RefSeq" id="WP_260791637.1">
    <property type="nucleotide sequence ID" value="NZ_CP093313.1"/>
</dbReference>
<accession>A0A9J7BMN2</accession>
<dbReference type="KEGG" id="orp:MOP44_17970"/>
<dbReference type="EC" id="3.5.1.44" evidence="3"/>
<dbReference type="InterPro" id="IPR038592">
    <property type="entry name" value="CheD-like_sf"/>
</dbReference>
<keyword evidence="5" id="KW-1185">Reference proteome</keyword>
<dbReference type="PANTHER" id="PTHR35147:SF1">
    <property type="entry name" value="CHEMORECEPTOR GLUTAMINE DEAMIDASE CHED-RELATED"/>
    <property type="match status" value="1"/>
</dbReference>
<gene>
    <name evidence="3" type="primary">cheD</name>
    <name evidence="4" type="ORF">MOP44_17970</name>
</gene>
<dbReference type="PANTHER" id="PTHR35147">
    <property type="entry name" value="CHEMORECEPTOR GLUTAMINE DEAMIDASE CHED-RELATED"/>
    <property type="match status" value="1"/>
</dbReference>
<dbReference type="GO" id="GO:0006935">
    <property type="term" value="P:chemotaxis"/>
    <property type="evidence" value="ECO:0007669"/>
    <property type="project" value="UniProtKB-UniRule"/>
</dbReference>
<dbReference type="AlphaFoldDB" id="A0A9J7BMN2"/>
<name>A0A9J7BMN2_9BACT</name>
<dbReference type="InterPro" id="IPR011324">
    <property type="entry name" value="Cytotoxic_necrot_fac-like_cat"/>
</dbReference>
<evidence type="ECO:0000256" key="3">
    <source>
        <dbReference type="HAMAP-Rule" id="MF_01440"/>
    </source>
</evidence>
<evidence type="ECO:0000256" key="1">
    <source>
        <dbReference type="ARBA" id="ARBA00022500"/>
    </source>
</evidence>
<dbReference type="EMBL" id="CP093313">
    <property type="protein sequence ID" value="UWZ82453.1"/>
    <property type="molecule type" value="Genomic_DNA"/>
</dbReference>
<dbReference type="Pfam" id="PF03975">
    <property type="entry name" value="CheD"/>
    <property type="match status" value="1"/>
</dbReference>